<sequence length="461" mass="53202">MSKGRLKEKDHKCIQRNYLFIKENIEALYLLDYLFQSEVITLDDKEKISQGKNQSERNEYLLMTILNSGPGDAFNHFIKSLERQYKHVKERILRLDEADEIVELNQPDFKQSKAEYASTCARPFNRAEKAAQLYEVDCHDSACAASLRDQDLNCEGRHNEMIAEDQFTIERLPTEYRQRDIFELTKAIASLTVRLLVKHVSDTRPTYFPNTSIPFPLYDKRGQDFCSNGSGRISDVEEQNKVFFCRCMKCINSDSPSRKWWSIKIFTSVSVVFDNDEARNTSCSVFQEDTNLFSTLQNCKMLWKCDESDLCLIEAACCDEMLCNKIFSVILHLNKIWKGLHKIFKHLESKTERLIIVVSYVHGFRKCISIGGGVNLGKLLGLGFDRFIYNAPVCDGCTGGPVYALGMNWFKEEYVHSGHENARDIAKLVADFKKHLDLESRALLHMSNHNELGRSSIWRQE</sequence>
<dbReference type="Pfam" id="PF00619">
    <property type="entry name" value="CARD"/>
    <property type="match status" value="1"/>
</dbReference>
<accession>A0A2C9LPP2</accession>
<dbReference type="KEGG" id="bgt:106071167"/>
<proteinExistence type="predicted"/>
<dbReference type="Proteomes" id="UP000076420">
    <property type="component" value="Unassembled WGS sequence"/>
</dbReference>
<dbReference type="CDD" id="cd01671">
    <property type="entry name" value="CARD"/>
    <property type="match status" value="1"/>
</dbReference>
<reference evidence="2" key="1">
    <citation type="submission" date="2020-05" db="UniProtKB">
        <authorList>
            <consortium name="EnsemblMetazoa"/>
        </authorList>
    </citation>
    <scope>IDENTIFICATION</scope>
    <source>
        <strain evidence="2">BB02</strain>
    </source>
</reference>
<evidence type="ECO:0000313" key="2">
    <source>
        <dbReference type="EnsemblMetazoa" id="BGLB033514-PA"/>
    </source>
</evidence>
<dbReference type="VEuPathDB" id="VectorBase:BGLAX_051230"/>
<dbReference type="InterPro" id="IPR011029">
    <property type="entry name" value="DEATH-like_dom_sf"/>
</dbReference>
<dbReference type="EnsemblMetazoa" id="BGLB033514-RA">
    <property type="protein sequence ID" value="BGLB033514-PA"/>
    <property type="gene ID" value="BGLB033514"/>
</dbReference>
<gene>
    <name evidence="2" type="primary">106071167</name>
</gene>
<dbReference type="RefSeq" id="XP_013086663.2">
    <property type="nucleotide sequence ID" value="XM_013231209.2"/>
</dbReference>
<evidence type="ECO:0000259" key="1">
    <source>
        <dbReference type="PROSITE" id="PS50209"/>
    </source>
</evidence>
<organism evidence="2 3">
    <name type="scientific">Biomphalaria glabrata</name>
    <name type="common">Bloodfluke planorb</name>
    <name type="synonym">Freshwater snail</name>
    <dbReference type="NCBI Taxonomy" id="6526"/>
    <lineage>
        <taxon>Eukaryota</taxon>
        <taxon>Metazoa</taxon>
        <taxon>Spiralia</taxon>
        <taxon>Lophotrochozoa</taxon>
        <taxon>Mollusca</taxon>
        <taxon>Gastropoda</taxon>
        <taxon>Heterobranchia</taxon>
        <taxon>Euthyneura</taxon>
        <taxon>Panpulmonata</taxon>
        <taxon>Hygrophila</taxon>
        <taxon>Lymnaeoidea</taxon>
        <taxon>Planorbidae</taxon>
        <taxon>Biomphalaria</taxon>
    </lineage>
</organism>
<evidence type="ECO:0000313" key="3">
    <source>
        <dbReference type="Proteomes" id="UP000076420"/>
    </source>
</evidence>
<dbReference type="Gene3D" id="1.10.533.10">
    <property type="entry name" value="Death Domain, Fas"/>
    <property type="match status" value="1"/>
</dbReference>
<dbReference type="SUPFAM" id="SSF47986">
    <property type="entry name" value="DEATH domain"/>
    <property type="match status" value="1"/>
</dbReference>
<name>A0A2C9LPP2_BIOGL</name>
<dbReference type="AlphaFoldDB" id="A0A2C9LPP2"/>
<dbReference type="PROSITE" id="PS50209">
    <property type="entry name" value="CARD"/>
    <property type="match status" value="1"/>
</dbReference>
<protein>
    <recommendedName>
        <fullName evidence="1">CARD domain-containing protein</fullName>
    </recommendedName>
</protein>
<dbReference type="OrthoDB" id="10031931at2759"/>
<dbReference type="GO" id="GO:0042981">
    <property type="term" value="P:regulation of apoptotic process"/>
    <property type="evidence" value="ECO:0007669"/>
    <property type="project" value="InterPro"/>
</dbReference>
<dbReference type="InterPro" id="IPR001315">
    <property type="entry name" value="CARD"/>
</dbReference>
<feature type="domain" description="CARD" evidence="1">
    <location>
        <begin position="6"/>
        <end position="96"/>
    </location>
</feature>
<dbReference type="VEuPathDB" id="VectorBase:BGLB033514"/>